<dbReference type="Gene3D" id="2.60.120.560">
    <property type="entry name" value="Exo-inulinase, domain 1"/>
    <property type="match status" value="1"/>
</dbReference>
<proteinExistence type="inferred from homology"/>
<dbReference type="InterPro" id="IPR049162">
    <property type="entry name" value="GH59_C"/>
</dbReference>
<sequence>MREEKAVFRRTRGRRPVRRLAVAALVAVLGLFVPPPASASTSPRTAVTTSITVDGTKPGRVFDGIGAISGGGGNSRLLIDYPEPQRSQILDYLFKPGYGASLQVLKLEIGGDANSTDGSEPSVEHSKGVVNCDAGYEFWLAEQAKVRNPNIELYGLAWTAPGWIDGGSGNFWSQDTIDYLMTWLGCAKTHHLKIDFLGGWNERGHQAAWYENLHATLRAKGYATKVVGDDTDWSTADTMVTDPAFAAAVDVVGAHYPCSGGDGGDALTCPSTPNALATGKPLWAGENGSQDIHSGAAPQIRSIVRGYLDGRITATLNWPVLAAITPNLPYPTVGLAVAPEPWSGFYRVGTETWGTAQVTQFTQPGWRFIDSASGYLGGARANGGYITLHSGADYSTIIETTTATSAQTANVTVTGGLSTAAVHVWSTDLSSSDPTRQFVRDADITPAGGTYSITLQPNHIYTLTTTTGQGKGTATAPAHGPLTLPYSDDFSSYRVGSEARYLSDMQGSYEVQPCADGRTGTCLQQMAPVKPIEWQDDSDAFSVVGDVGWGNYTVSADVDLARPGTVELLGRANYQSRPQADQAGYWFRVSDTGAWSIVRSDTTGVYTTLAHGTTASLGTGRWHHLAFTLQGPSLSAAVDGTTVGSVQDRTWTNGQAGLGVVGYAADQFSDLTITPGSGSSAPAGPITSALPGKCVDDNAGSAVNGTSVQMWDCSGSAAQQWTYTNQTLNTNGTCMDVTGHGTANGTLVEVWDCNGGNNQKWAPQPNGSLVSAESGKCLDDPGFSTVNGTQLEIWDCNGGANQKWTLP</sequence>
<keyword evidence="3" id="KW-0746">Sphingolipid metabolism</keyword>
<dbReference type="OrthoDB" id="9806701at2"/>
<dbReference type="Gene3D" id="3.20.20.70">
    <property type="entry name" value="Aldolase class I"/>
    <property type="match status" value="1"/>
</dbReference>
<dbReference type="InterPro" id="IPR035992">
    <property type="entry name" value="Ricin_B-like_lectins"/>
</dbReference>
<dbReference type="PANTHER" id="PTHR15172">
    <property type="entry name" value="GALACTOCEREBROSIDASE"/>
    <property type="match status" value="1"/>
</dbReference>
<keyword evidence="3" id="KW-0443">Lipid metabolism</keyword>
<dbReference type="InterPro" id="IPR017853">
    <property type="entry name" value="GH"/>
</dbReference>
<dbReference type="Proteomes" id="UP000053127">
    <property type="component" value="Unassembled WGS sequence"/>
</dbReference>
<dbReference type="Gene3D" id="3.20.20.80">
    <property type="entry name" value="Glycosidases"/>
    <property type="match status" value="1"/>
</dbReference>
<dbReference type="STRING" id="67386.AQI95_05795"/>
<name>A0A124HH83_9ACTN</name>
<dbReference type="PRINTS" id="PR00850">
    <property type="entry name" value="GLHYDRLASE59"/>
</dbReference>
<evidence type="ECO:0000259" key="7">
    <source>
        <dbReference type="SMART" id="SM00458"/>
    </source>
</evidence>
<keyword evidence="4" id="KW-0442">Lipid degradation</keyword>
<evidence type="ECO:0000313" key="8">
    <source>
        <dbReference type="EMBL" id="KUN09329.1"/>
    </source>
</evidence>
<comment type="similarity">
    <text evidence="1">Belongs to the glycosyl hydrolase 59 family.</text>
</comment>
<dbReference type="Pfam" id="PF02057">
    <property type="entry name" value="Glyco_hydro_59"/>
    <property type="match status" value="1"/>
</dbReference>
<dbReference type="GO" id="GO:0005764">
    <property type="term" value="C:lysosome"/>
    <property type="evidence" value="ECO:0007669"/>
    <property type="project" value="TreeGrafter"/>
</dbReference>
<keyword evidence="9" id="KW-1185">Reference proteome</keyword>
<reference evidence="8 9" key="1">
    <citation type="submission" date="2015-10" db="EMBL/GenBank/DDBJ databases">
        <title>Draft genome sequence of Streptomyces yokosukanensis DSM 40224, type strain for the species Streptomyces yokosukanensis.</title>
        <authorList>
            <person name="Ruckert C."/>
            <person name="Winkler A."/>
            <person name="Kalinowski J."/>
            <person name="Kampfer P."/>
            <person name="Glaeser S."/>
        </authorList>
    </citation>
    <scope>NUCLEOTIDE SEQUENCE [LARGE SCALE GENOMIC DNA]</scope>
    <source>
        <strain evidence="8 9">DSM 40224</strain>
    </source>
</reference>
<dbReference type="InterPro" id="IPR001286">
    <property type="entry name" value="Glyco_hydro_59"/>
</dbReference>
<dbReference type="Pfam" id="PF00652">
    <property type="entry name" value="Ricin_B_lectin"/>
    <property type="match status" value="1"/>
</dbReference>
<dbReference type="EC" id="3.2.1.46" evidence="2"/>
<dbReference type="GO" id="GO:0016020">
    <property type="term" value="C:membrane"/>
    <property type="evidence" value="ECO:0007669"/>
    <property type="project" value="GOC"/>
</dbReference>
<gene>
    <name evidence="8" type="ORF">AQI95_05795</name>
</gene>
<evidence type="ECO:0000256" key="5">
    <source>
        <dbReference type="ARBA" id="ARBA00033098"/>
    </source>
</evidence>
<evidence type="ECO:0000256" key="1">
    <source>
        <dbReference type="ARBA" id="ARBA00005637"/>
    </source>
</evidence>
<dbReference type="EMBL" id="LMWN01000006">
    <property type="protein sequence ID" value="KUN09329.1"/>
    <property type="molecule type" value="Genomic_DNA"/>
</dbReference>
<evidence type="ECO:0000313" key="9">
    <source>
        <dbReference type="Proteomes" id="UP000053127"/>
    </source>
</evidence>
<keyword evidence="6" id="KW-0732">Signal</keyword>
<organism evidence="8 9">
    <name type="scientific">Streptomyces yokosukanensis</name>
    <dbReference type="NCBI Taxonomy" id="67386"/>
    <lineage>
        <taxon>Bacteria</taxon>
        <taxon>Bacillati</taxon>
        <taxon>Actinomycetota</taxon>
        <taxon>Actinomycetes</taxon>
        <taxon>Kitasatosporales</taxon>
        <taxon>Streptomycetaceae</taxon>
        <taxon>Streptomyces</taxon>
    </lineage>
</organism>
<dbReference type="SUPFAM" id="SSF50370">
    <property type="entry name" value="Ricin B-like lectins"/>
    <property type="match status" value="1"/>
</dbReference>
<dbReference type="GO" id="GO:0004336">
    <property type="term" value="F:galactosylceramidase activity"/>
    <property type="evidence" value="ECO:0007669"/>
    <property type="project" value="UniProtKB-EC"/>
</dbReference>
<dbReference type="InterPro" id="IPR013320">
    <property type="entry name" value="ConA-like_dom_sf"/>
</dbReference>
<dbReference type="InterPro" id="IPR013785">
    <property type="entry name" value="Aldolase_TIM"/>
</dbReference>
<evidence type="ECO:0000256" key="3">
    <source>
        <dbReference type="ARBA" id="ARBA00022919"/>
    </source>
</evidence>
<dbReference type="PROSITE" id="PS50231">
    <property type="entry name" value="RICIN_B_LECTIN"/>
    <property type="match status" value="1"/>
</dbReference>
<dbReference type="InterPro" id="IPR049161">
    <property type="entry name" value="GH59_cat"/>
</dbReference>
<feature type="chain" id="PRO_5007173332" description="galactosylceramidase" evidence="6">
    <location>
        <begin position="40"/>
        <end position="807"/>
    </location>
</feature>
<feature type="domain" description="Ricin B lectin" evidence="7">
    <location>
        <begin position="683"/>
        <end position="807"/>
    </location>
</feature>
<dbReference type="PANTHER" id="PTHR15172:SF1">
    <property type="entry name" value="GALACTOCEREBROSIDASE"/>
    <property type="match status" value="1"/>
</dbReference>
<dbReference type="AlphaFoldDB" id="A0A124HH83"/>
<dbReference type="SUPFAM" id="SSF49899">
    <property type="entry name" value="Concanavalin A-like lectins/glucanases"/>
    <property type="match status" value="1"/>
</dbReference>
<feature type="signal peptide" evidence="6">
    <location>
        <begin position="1"/>
        <end position="39"/>
    </location>
</feature>
<accession>A0A124HH83</accession>
<comment type="caution">
    <text evidence="8">The sequence shown here is derived from an EMBL/GenBank/DDBJ whole genome shotgun (WGS) entry which is preliminary data.</text>
</comment>
<evidence type="ECO:0000256" key="6">
    <source>
        <dbReference type="SAM" id="SignalP"/>
    </source>
</evidence>
<dbReference type="Gene3D" id="2.80.10.50">
    <property type="match status" value="1"/>
</dbReference>
<evidence type="ECO:0000256" key="4">
    <source>
        <dbReference type="ARBA" id="ARBA00022963"/>
    </source>
</evidence>
<dbReference type="CDD" id="cd23451">
    <property type="entry name" value="beta-trefoil_Ricin_laminarinase"/>
    <property type="match status" value="1"/>
</dbReference>
<protein>
    <recommendedName>
        <fullName evidence="2">galactosylceramidase</fullName>
        <ecNumber evidence="2">3.2.1.46</ecNumber>
    </recommendedName>
    <alternativeName>
        <fullName evidence="5">Galactosylceramidase</fullName>
    </alternativeName>
</protein>
<dbReference type="Pfam" id="PF21708">
    <property type="entry name" value="Glyco_hydro_59_C"/>
    <property type="match status" value="1"/>
</dbReference>
<dbReference type="GO" id="GO:0006683">
    <property type="term" value="P:galactosylceramide catabolic process"/>
    <property type="evidence" value="ECO:0007669"/>
    <property type="project" value="InterPro"/>
</dbReference>
<dbReference type="SUPFAM" id="SSF51445">
    <property type="entry name" value="(Trans)glycosidases"/>
    <property type="match status" value="1"/>
</dbReference>
<dbReference type="SMART" id="SM00458">
    <property type="entry name" value="RICIN"/>
    <property type="match status" value="1"/>
</dbReference>
<evidence type="ECO:0000256" key="2">
    <source>
        <dbReference type="ARBA" id="ARBA00012657"/>
    </source>
</evidence>
<dbReference type="InterPro" id="IPR000772">
    <property type="entry name" value="Ricin_B_lectin"/>
</dbReference>